<dbReference type="Proteomes" id="UP000256964">
    <property type="component" value="Unassembled WGS sequence"/>
</dbReference>
<proteinExistence type="predicted"/>
<dbReference type="OrthoDB" id="2322499at2759"/>
<protein>
    <submittedName>
        <fullName evidence="1">Uncharacterized protein</fullName>
    </submittedName>
</protein>
<accession>A0A371D5V4</accession>
<sequence length="234" mass="26954">MHVSVYWDIPARYCTVCRDVIITSRISTSDTDAALKGMTEACGLTYDNDIVTPIYVRSSDRYGYYLPELEDVKNAFKALKTKKDKIKYIRERHALVSHRQDNARKPSAWEYLLKQNAIAEEAAVVAERRAAIWAKLRDEGWGEDIDWMSSADRAYLSNMKVACRPSKLTERSWSLSRAAVVDFMEEVRVRRMKPQQAALFATRFNWLLRLFRSISTRSGLTTCKVMYSCPSLTV</sequence>
<organism evidence="1 2">
    <name type="scientific">Lentinus brumalis</name>
    <dbReference type="NCBI Taxonomy" id="2498619"/>
    <lineage>
        <taxon>Eukaryota</taxon>
        <taxon>Fungi</taxon>
        <taxon>Dikarya</taxon>
        <taxon>Basidiomycota</taxon>
        <taxon>Agaricomycotina</taxon>
        <taxon>Agaricomycetes</taxon>
        <taxon>Polyporales</taxon>
        <taxon>Polyporaceae</taxon>
        <taxon>Lentinus</taxon>
    </lineage>
</organism>
<dbReference type="AlphaFoldDB" id="A0A371D5V4"/>
<gene>
    <name evidence="1" type="ORF">OH76DRAFT_706372</name>
</gene>
<reference evidence="1 2" key="1">
    <citation type="journal article" date="2018" name="Biotechnol. Biofuels">
        <title>Integrative visual omics of the white-rot fungus Polyporus brumalis exposes the biotechnological potential of its oxidative enzymes for delignifying raw plant biomass.</title>
        <authorList>
            <person name="Miyauchi S."/>
            <person name="Rancon A."/>
            <person name="Drula E."/>
            <person name="Hage H."/>
            <person name="Chaduli D."/>
            <person name="Favel A."/>
            <person name="Grisel S."/>
            <person name="Henrissat B."/>
            <person name="Herpoel-Gimbert I."/>
            <person name="Ruiz-Duenas F.J."/>
            <person name="Chevret D."/>
            <person name="Hainaut M."/>
            <person name="Lin J."/>
            <person name="Wang M."/>
            <person name="Pangilinan J."/>
            <person name="Lipzen A."/>
            <person name="Lesage-Meessen L."/>
            <person name="Navarro D."/>
            <person name="Riley R."/>
            <person name="Grigoriev I.V."/>
            <person name="Zhou S."/>
            <person name="Raouche S."/>
            <person name="Rosso M.N."/>
        </authorList>
    </citation>
    <scope>NUCLEOTIDE SEQUENCE [LARGE SCALE GENOMIC DNA]</scope>
    <source>
        <strain evidence="1 2">BRFM 1820</strain>
    </source>
</reference>
<name>A0A371D5V4_9APHY</name>
<evidence type="ECO:0000313" key="1">
    <source>
        <dbReference type="EMBL" id="RDX47910.1"/>
    </source>
</evidence>
<keyword evidence="2" id="KW-1185">Reference proteome</keyword>
<evidence type="ECO:0000313" key="2">
    <source>
        <dbReference type="Proteomes" id="UP000256964"/>
    </source>
</evidence>
<dbReference type="EMBL" id="KZ857415">
    <property type="protein sequence ID" value="RDX47910.1"/>
    <property type="molecule type" value="Genomic_DNA"/>
</dbReference>